<dbReference type="Gene3D" id="1.20.1600.10">
    <property type="entry name" value="Outer membrane efflux proteins (OEP)"/>
    <property type="match status" value="1"/>
</dbReference>
<keyword evidence="3" id="KW-0813">Transport</keyword>
<comment type="similarity">
    <text evidence="2">Belongs to the outer membrane factor (OMF) (TC 1.B.17) family.</text>
</comment>
<dbReference type="SUPFAM" id="SSF56954">
    <property type="entry name" value="Outer membrane efflux proteins (OEP)"/>
    <property type="match status" value="1"/>
</dbReference>
<dbReference type="Proteomes" id="UP000266292">
    <property type="component" value="Plasmid unnamed"/>
</dbReference>
<evidence type="ECO:0000313" key="10">
    <source>
        <dbReference type="Proteomes" id="UP000266292"/>
    </source>
</evidence>
<evidence type="ECO:0008006" key="11">
    <source>
        <dbReference type="Google" id="ProtNLM"/>
    </source>
</evidence>
<feature type="coiled-coil region" evidence="8">
    <location>
        <begin position="347"/>
        <end position="374"/>
    </location>
</feature>
<evidence type="ECO:0000256" key="5">
    <source>
        <dbReference type="ARBA" id="ARBA00022692"/>
    </source>
</evidence>
<sequence>MGWKTKSRKFNIMKNKRYKHIKGWLVAFSLILLPLLSQAQEERPVVRYLVQGAENNPRLKALFNQYLAALEQVPQVGTLPDPQVSFAYFLQPVETRVGAQRTTFSASQMFPWFGTLEAQERVAAQRAKVKLQVFEEAKLELYRDIRVTYNGLYYLQVATRITEENLEILKAFKELAQTYFETGQSGLSSVLQVEMEEEELRSRLEYLEDSREPLLTKFEQLLNTDLQQPISFPDSLWEEELLLEKEAIYKTLLAQNPRLEQLRQEALVYENQVELAEKMGLPSFTLGASYTSIADRNGVEMPDNGKDAILFPQVGIRVPIYRKKYKAMQKEALLEKEAVVLRQENLENQLLTELEEAYRDLLEARRRVALYRRLTSLAEESFALLQEEFSTGKNSFEEVLRMERQLLNYRLELAQARTDLNNQVYNINYLMGSQHETENR</sequence>
<keyword evidence="8" id="KW-0175">Coiled coil</keyword>
<geneLocation type="plasmid" evidence="9 10">
    <name>unnamed</name>
</geneLocation>
<evidence type="ECO:0000256" key="3">
    <source>
        <dbReference type="ARBA" id="ARBA00022448"/>
    </source>
</evidence>
<organism evidence="9 10">
    <name type="scientific">Pontibacter actiniarum</name>
    <dbReference type="NCBI Taxonomy" id="323450"/>
    <lineage>
        <taxon>Bacteria</taxon>
        <taxon>Pseudomonadati</taxon>
        <taxon>Bacteroidota</taxon>
        <taxon>Cytophagia</taxon>
        <taxon>Cytophagales</taxon>
        <taxon>Hymenobacteraceae</taxon>
        <taxon>Pontibacter</taxon>
    </lineage>
</organism>
<reference evidence="10" key="1">
    <citation type="submission" date="2017-05" db="EMBL/GenBank/DDBJ databases">
        <authorList>
            <person name="Ray J."/>
            <person name="Price M."/>
            <person name="Deutschbauer A."/>
        </authorList>
    </citation>
    <scope>NUCLEOTIDE SEQUENCE [LARGE SCALE GENOMIC DNA]</scope>
    <source>
        <strain evidence="10">DSM 19842</strain>
        <plasmid evidence="10">unnamed</plasmid>
    </source>
</reference>
<keyword evidence="10" id="KW-1185">Reference proteome</keyword>
<keyword evidence="7" id="KW-0998">Cell outer membrane</keyword>
<comment type="subcellular location">
    <subcellularLocation>
        <location evidence="1">Cell outer membrane</location>
    </subcellularLocation>
</comment>
<dbReference type="EMBL" id="CP021236">
    <property type="protein sequence ID" value="ARS38081.1"/>
    <property type="molecule type" value="Genomic_DNA"/>
</dbReference>
<dbReference type="PANTHER" id="PTHR30026">
    <property type="entry name" value="OUTER MEMBRANE PROTEIN TOLC"/>
    <property type="match status" value="1"/>
</dbReference>
<evidence type="ECO:0000256" key="7">
    <source>
        <dbReference type="ARBA" id="ARBA00023237"/>
    </source>
</evidence>
<evidence type="ECO:0000256" key="2">
    <source>
        <dbReference type="ARBA" id="ARBA00007613"/>
    </source>
</evidence>
<dbReference type="GO" id="GO:1990281">
    <property type="term" value="C:efflux pump complex"/>
    <property type="evidence" value="ECO:0007669"/>
    <property type="project" value="TreeGrafter"/>
</dbReference>
<dbReference type="InterPro" id="IPR051906">
    <property type="entry name" value="TolC-like"/>
</dbReference>
<proteinExistence type="inferred from homology"/>
<dbReference type="GO" id="GO:0015288">
    <property type="term" value="F:porin activity"/>
    <property type="evidence" value="ECO:0007669"/>
    <property type="project" value="TreeGrafter"/>
</dbReference>
<dbReference type="PANTHER" id="PTHR30026:SF20">
    <property type="entry name" value="OUTER MEMBRANE PROTEIN TOLC"/>
    <property type="match status" value="1"/>
</dbReference>
<evidence type="ECO:0000256" key="8">
    <source>
        <dbReference type="SAM" id="Coils"/>
    </source>
</evidence>
<name>A0A1X9YZ75_9BACT</name>
<dbReference type="Pfam" id="PF02321">
    <property type="entry name" value="OEP"/>
    <property type="match status" value="1"/>
</dbReference>
<evidence type="ECO:0000256" key="1">
    <source>
        <dbReference type="ARBA" id="ARBA00004442"/>
    </source>
</evidence>
<dbReference type="AlphaFoldDB" id="A0A1X9YZ75"/>
<accession>A0A1X9YZ75</accession>
<keyword evidence="4" id="KW-1134">Transmembrane beta strand</keyword>
<evidence type="ECO:0000313" key="9">
    <source>
        <dbReference type="EMBL" id="ARS38081.1"/>
    </source>
</evidence>
<dbReference type="GO" id="GO:0015562">
    <property type="term" value="F:efflux transmembrane transporter activity"/>
    <property type="evidence" value="ECO:0007669"/>
    <property type="project" value="InterPro"/>
</dbReference>
<dbReference type="GO" id="GO:0009279">
    <property type="term" value="C:cell outer membrane"/>
    <property type="evidence" value="ECO:0007669"/>
    <property type="project" value="UniProtKB-SubCell"/>
</dbReference>
<evidence type="ECO:0000256" key="4">
    <source>
        <dbReference type="ARBA" id="ARBA00022452"/>
    </source>
</evidence>
<dbReference type="KEGG" id="pact:CA264_21265"/>
<dbReference type="OrthoDB" id="1680428at2"/>
<dbReference type="InterPro" id="IPR003423">
    <property type="entry name" value="OMP_efflux"/>
</dbReference>
<keyword evidence="6" id="KW-0472">Membrane</keyword>
<gene>
    <name evidence="9" type="ORF">CA264_21265</name>
</gene>
<protein>
    <recommendedName>
        <fullName evidence="11">Transporter</fullName>
    </recommendedName>
</protein>
<dbReference type="STRING" id="709015.GCA_000472485_00061"/>
<keyword evidence="9" id="KW-0614">Plasmid</keyword>
<evidence type="ECO:0000256" key="6">
    <source>
        <dbReference type="ARBA" id="ARBA00023136"/>
    </source>
</evidence>
<keyword evidence="5" id="KW-0812">Transmembrane</keyword>